<keyword evidence="3" id="KW-1185">Reference proteome</keyword>
<feature type="compositionally biased region" description="Low complexity" evidence="1">
    <location>
        <begin position="453"/>
        <end position="476"/>
    </location>
</feature>
<feature type="compositionally biased region" description="Polar residues" evidence="1">
    <location>
        <begin position="200"/>
        <end position="210"/>
    </location>
</feature>
<feature type="compositionally biased region" description="Polar residues" evidence="1">
    <location>
        <begin position="26"/>
        <end position="38"/>
    </location>
</feature>
<comment type="caution">
    <text evidence="2">The sequence shown here is derived from an EMBL/GenBank/DDBJ whole genome shotgun (WGS) entry which is preliminary data.</text>
</comment>
<evidence type="ECO:0000313" key="3">
    <source>
        <dbReference type="Proteomes" id="UP001215280"/>
    </source>
</evidence>
<dbReference type="EMBL" id="JARJLG010000079">
    <property type="protein sequence ID" value="KAJ7751313.1"/>
    <property type="molecule type" value="Genomic_DNA"/>
</dbReference>
<evidence type="ECO:0000313" key="2">
    <source>
        <dbReference type="EMBL" id="KAJ7751313.1"/>
    </source>
</evidence>
<feature type="compositionally biased region" description="Basic residues" evidence="1">
    <location>
        <begin position="288"/>
        <end position="300"/>
    </location>
</feature>
<feature type="region of interest" description="Disordered" evidence="1">
    <location>
        <begin position="169"/>
        <end position="217"/>
    </location>
</feature>
<protein>
    <submittedName>
        <fullName evidence="2">Uncharacterized protein</fullName>
    </submittedName>
</protein>
<dbReference type="Proteomes" id="UP001215280">
    <property type="component" value="Unassembled WGS sequence"/>
</dbReference>
<feature type="region of interest" description="Disordered" evidence="1">
    <location>
        <begin position="404"/>
        <end position="495"/>
    </location>
</feature>
<reference evidence="2" key="1">
    <citation type="submission" date="2023-03" db="EMBL/GenBank/DDBJ databases">
        <title>Massive genome expansion in bonnet fungi (Mycena s.s.) driven by repeated elements and novel gene families across ecological guilds.</title>
        <authorList>
            <consortium name="Lawrence Berkeley National Laboratory"/>
            <person name="Harder C.B."/>
            <person name="Miyauchi S."/>
            <person name="Viragh M."/>
            <person name="Kuo A."/>
            <person name="Thoen E."/>
            <person name="Andreopoulos B."/>
            <person name="Lu D."/>
            <person name="Skrede I."/>
            <person name="Drula E."/>
            <person name="Henrissat B."/>
            <person name="Morin E."/>
            <person name="Kohler A."/>
            <person name="Barry K."/>
            <person name="LaButti K."/>
            <person name="Morin E."/>
            <person name="Salamov A."/>
            <person name="Lipzen A."/>
            <person name="Mereny Z."/>
            <person name="Hegedus B."/>
            <person name="Baldrian P."/>
            <person name="Stursova M."/>
            <person name="Weitz H."/>
            <person name="Taylor A."/>
            <person name="Grigoriev I.V."/>
            <person name="Nagy L.G."/>
            <person name="Martin F."/>
            <person name="Kauserud H."/>
        </authorList>
    </citation>
    <scope>NUCLEOTIDE SEQUENCE</scope>
    <source>
        <strain evidence="2">CBHHK188m</strain>
    </source>
</reference>
<name>A0AAD7IYH2_9AGAR</name>
<feature type="compositionally biased region" description="Polar residues" evidence="1">
    <location>
        <begin position="104"/>
        <end position="120"/>
    </location>
</feature>
<organism evidence="2 3">
    <name type="scientific">Mycena maculata</name>
    <dbReference type="NCBI Taxonomy" id="230809"/>
    <lineage>
        <taxon>Eukaryota</taxon>
        <taxon>Fungi</taxon>
        <taxon>Dikarya</taxon>
        <taxon>Basidiomycota</taxon>
        <taxon>Agaricomycotina</taxon>
        <taxon>Agaricomycetes</taxon>
        <taxon>Agaricomycetidae</taxon>
        <taxon>Agaricales</taxon>
        <taxon>Marasmiineae</taxon>
        <taxon>Mycenaceae</taxon>
        <taxon>Mycena</taxon>
    </lineage>
</organism>
<proteinExistence type="predicted"/>
<feature type="compositionally biased region" description="Polar residues" evidence="1">
    <location>
        <begin position="180"/>
        <end position="192"/>
    </location>
</feature>
<feature type="region of interest" description="Disordered" evidence="1">
    <location>
        <begin position="252"/>
        <end position="326"/>
    </location>
</feature>
<sequence>MNHAILPPDSTTLPLDFVPPLEDTALSNESSALTQVTERVSPPRKADAGPRRVSPQIPSANSIHTSIVLPPPPPPKIVWKKKFRPPAPVSFSSPLKAPSFAARASTTSDQGPRNHTSFSSPIRPPRFTHFPPFPSTAIVLNNSLTRANYPLENSIGSFQIHTNSTLPHSLVPESQLGPIRTSQTGSKPNLSREQPHMLTPSGSKSHQNAPLTAKPNILTHPQPLAFHRTNREADIFFDQYAQPSTFLASVHKSKTKAVRRHPDLNTPNQLPPSSPIHSFSPTPSPSPRPKRATPRKHGSPKKSNQSLGRQKGDTYNLFRSDPDDEWSTLPVRKKAKAAAQIKPRINGVRTTAAFRLPGASTKGKVSGISATSERRVVTFLPPPLKSGKVEVLVDDARPAMKEWEFLQPDVDEAPSRVPKHSREPSSPTATPKRRRLSENPYPSPANSRLTPGAVAPVVSSPNAVPASSNALSSPLPTVRSSMHRIPSPPTSDPIPEYDVDIHAGVAVGGVSERYPRTKALMRQRKHGADDMWDLLDLPSCGIVHQDDGSTELPVIVWEAERKV</sequence>
<dbReference type="AlphaFoldDB" id="A0AAD7IYH2"/>
<gene>
    <name evidence="2" type="ORF">DFH07DRAFT_1061978</name>
</gene>
<feature type="region of interest" description="Disordered" evidence="1">
    <location>
        <begin position="26"/>
        <end position="58"/>
    </location>
</feature>
<evidence type="ECO:0000256" key="1">
    <source>
        <dbReference type="SAM" id="MobiDB-lite"/>
    </source>
</evidence>
<feature type="region of interest" description="Disordered" evidence="1">
    <location>
        <begin position="98"/>
        <end position="127"/>
    </location>
</feature>
<accession>A0AAD7IYH2</accession>